<gene>
    <name evidence="2" type="ORF">BSTOLATCC_MIC66234</name>
</gene>
<organism evidence="2 3">
    <name type="scientific">Blepharisma stoltei</name>
    <dbReference type="NCBI Taxonomy" id="1481888"/>
    <lineage>
        <taxon>Eukaryota</taxon>
        <taxon>Sar</taxon>
        <taxon>Alveolata</taxon>
        <taxon>Ciliophora</taxon>
        <taxon>Postciliodesmatophora</taxon>
        <taxon>Heterotrichea</taxon>
        <taxon>Heterotrichida</taxon>
        <taxon>Blepharismidae</taxon>
        <taxon>Blepharisma</taxon>
    </lineage>
</organism>
<dbReference type="PANTHER" id="PTHR20948">
    <property type="entry name" value="TRANSMEMBRANE PROTEIN 164"/>
    <property type="match status" value="1"/>
</dbReference>
<keyword evidence="1" id="KW-0812">Transmembrane</keyword>
<keyword evidence="1" id="KW-0472">Membrane</keyword>
<accession>A0AAU9KDI8</accession>
<sequence length="275" mass="31515">MNAIRDIFLAGAYTLDATFIEDGGPHCVAQLTNFYRLSVSGISFTVHLLIYLYFSRPYIIKSQVPRKPQSPYLIEKILGLCHILIIIWQLITKSITGRLIFILSPCHLVTLAQCYLLFVTSSLKSERHFTKIISLSWAPAIAIFLPAAGNLTLPGEYALFWIQHYLAGLITPLTLIICGRFTRSYQLNWKSLLYGFHFFWFYQRLVTPLAILTWANIDFSLCGSPSDFIFAKIGKLYYVAAELYLFSLPFIFTLVYLNIGKLIRPSLFKIEDKKE</sequence>
<feature type="transmembrane region" description="Helical" evidence="1">
    <location>
        <begin position="73"/>
        <end position="91"/>
    </location>
</feature>
<evidence type="ECO:0008006" key="4">
    <source>
        <dbReference type="Google" id="ProtNLM"/>
    </source>
</evidence>
<feature type="transmembrane region" description="Helical" evidence="1">
    <location>
        <begin position="34"/>
        <end position="53"/>
    </location>
</feature>
<feature type="transmembrane region" description="Helical" evidence="1">
    <location>
        <begin position="132"/>
        <end position="153"/>
    </location>
</feature>
<evidence type="ECO:0000313" key="2">
    <source>
        <dbReference type="EMBL" id="CAG9336357.1"/>
    </source>
</evidence>
<feature type="transmembrane region" description="Helical" evidence="1">
    <location>
        <begin position="159"/>
        <end position="179"/>
    </location>
</feature>
<feature type="transmembrane region" description="Helical" evidence="1">
    <location>
        <begin position="191"/>
        <end position="217"/>
    </location>
</feature>
<feature type="transmembrane region" description="Helical" evidence="1">
    <location>
        <begin position="97"/>
        <end position="120"/>
    </location>
</feature>
<name>A0AAU9KDI8_9CILI</name>
<evidence type="ECO:0000256" key="1">
    <source>
        <dbReference type="SAM" id="Phobius"/>
    </source>
</evidence>
<dbReference type="EMBL" id="CAJZBQ010000064">
    <property type="protein sequence ID" value="CAG9336357.1"/>
    <property type="molecule type" value="Genomic_DNA"/>
</dbReference>
<evidence type="ECO:0000313" key="3">
    <source>
        <dbReference type="Proteomes" id="UP001162131"/>
    </source>
</evidence>
<reference evidence="2" key="1">
    <citation type="submission" date="2021-09" db="EMBL/GenBank/DDBJ databases">
        <authorList>
            <consortium name="AG Swart"/>
            <person name="Singh M."/>
            <person name="Singh A."/>
            <person name="Seah K."/>
            <person name="Emmerich C."/>
        </authorList>
    </citation>
    <scope>NUCLEOTIDE SEQUENCE</scope>
    <source>
        <strain evidence="2">ATCC30299</strain>
    </source>
</reference>
<proteinExistence type="predicted"/>
<dbReference type="InterPro" id="IPR026508">
    <property type="entry name" value="TMEM164"/>
</dbReference>
<keyword evidence="1" id="KW-1133">Transmembrane helix</keyword>
<keyword evidence="3" id="KW-1185">Reference proteome</keyword>
<feature type="transmembrane region" description="Helical" evidence="1">
    <location>
        <begin position="237"/>
        <end position="259"/>
    </location>
</feature>
<dbReference type="Proteomes" id="UP001162131">
    <property type="component" value="Unassembled WGS sequence"/>
</dbReference>
<protein>
    <recommendedName>
        <fullName evidence="4">Transmembrane protein 164</fullName>
    </recommendedName>
</protein>
<dbReference type="PANTHER" id="PTHR20948:SF2">
    <property type="entry name" value="TRANSMEMBRANE PROTEIN 164"/>
    <property type="match status" value="1"/>
</dbReference>
<dbReference type="AlphaFoldDB" id="A0AAU9KDI8"/>
<comment type="caution">
    <text evidence="2">The sequence shown here is derived from an EMBL/GenBank/DDBJ whole genome shotgun (WGS) entry which is preliminary data.</text>
</comment>